<comment type="caution">
    <text evidence="1">The sequence shown here is derived from an EMBL/GenBank/DDBJ whole genome shotgun (WGS) entry which is preliminary data.</text>
</comment>
<dbReference type="AlphaFoldDB" id="U2E376"/>
<sequence>MKNIYNAPNNHAMNKGVRLIVQPRPFVNHAIRRVFARNETKSAHDIALFADAHEAVPVGNLPAYQFSSERYPFTHCA</sequence>
<name>U2E376_9BACE</name>
<proteinExistence type="predicted"/>
<dbReference type="HOGENOM" id="CLU_2630836_0_0_10"/>
<organism evidence="1 2">
    <name type="scientific">Bacteroides pyogenes F0041</name>
    <dbReference type="NCBI Taxonomy" id="1321819"/>
    <lineage>
        <taxon>Bacteria</taxon>
        <taxon>Pseudomonadati</taxon>
        <taxon>Bacteroidota</taxon>
        <taxon>Bacteroidia</taxon>
        <taxon>Bacteroidales</taxon>
        <taxon>Bacteroidaceae</taxon>
        <taxon>Bacteroides</taxon>
    </lineage>
</organism>
<reference evidence="1 2" key="1">
    <citation type="submission" date="2013-08" db="EMBL/GenBank/DDBJ databases">
        <authorList>
            <person name="Weinstock G."/>
            <person name="Sodergren E."/>
            <person name="Wylie T."/>
            <person name="Fulton L."/>
            <person name="Fulton R."/>
            <person name="Fronick C."/>
            <person name="O'Laughlin M."/>
            <person name="Godfrey J."/>
            <person name="Miner T."/>
            <person name="Herter B."/>
            <person name="Appelbaum E."/>
            <person name="Cordes M."/>
            <person name="Lek S."/>
            <person name="Wollam A."/>
            <person name="Pepin K.H."/>
            <person name="Palsikar V.B."/>
            <person name="Mitreva M."/>
            <person name="Wilson R.K."/>
        </authorList>
    </citation>
    <scope>NUCLEOTIDE SEQUENCE [LARGE SCALE GENOMIC DNA]</scope>
    <source>
        <strain evidence="1 2">F0041</strain>
    </source>
</reference>
<dbReference type="Proteomes" id="UP000016496">
    <property type="component" value="Unassembled WGS sequence"/>
</dbReference>
<dbReference type="EMBL" id="AWSV01000050">
    <property type="protein sequence ID" value="ERI86756.1"/>
    <property type="molecule type" value="Genomic_DNA"/>
</dbReference>
<protein>
    <submittedName>
        <fullName evidence="1">Uncharacterized protein</fullName>
    </submittedName>
</protein>
<evidence type="ECO:0000313" key="1">
    <source>
        <dbReference type="EMBL" id="ERI86756.1"/>
    </source>
</evidence>
<evidence type="ECO:0000313" key="2">
    <source>
        <dbReference type="Proteomes" id="UP000016496"/>
    </source>
</evidence>
<accession>U2E376</accession>
<gene>
    <name evidence="1" type="ORF">HMPREF1981_00784</name>
</gene>